<dbReference type="Proteomes" id="UP001210502">
    <property type="component" value="Unassembled WGS sequence"/>
</dbReference>
<dbReference type="AlphaFoldDB" id="A0AAW5YX65"/>
<dbReference type="RefSeq" id="WP_271024286.1">
    <property type="nucleotide sequence ID" value="NZ_JAQIEY010000006.1"/>
</dbReference>
<dbReference type="EMBL" id="JAQIEY010000006">
    <property type="protein sequence ID" value="MDA3767495.1"/>
    <property type="molecule type" value="Genomic_DNA"/>
</dbReference>
<evidence type="ECO:0000313" key="2">
    <source>
        <dbReference type="EMBL" id="MDA3767495.1"/>
    </source>
</evidence>
<feature type="transmembrane region" description="Helical" evidence="1">
    <location>
        <begin position="42"/>
        <end position="61"/>
    </location>
</feature>
<gene>
    <name evidence="2" type="ORF">PF586_03190</name>
</gene>
<comment type="caution">
    <text evidence="2">The sequence shown here is derived from an EMBL/GenBank/DDBJ whole genome shotgun (WGS) entry which is preliminary data.</text>
</comment>
<evidence type="ECO:0000256" key="1">
    <source>
        <dbReference type="SAM" id="Phobius"/>
    </source>
</evidence>
<accession>A0AAW5YX65</accession>
<keyword evidence="1" id="KW-1133">Transmembrane helix</keyword>
<organism evidence="2 3">
    <name type="scientific">Lactobacillus delbrueckii</name>
    <dbReference type="NCBI Taxonomy" id="1584"/>
    <lineage>
        <taxon>Bacteria</taxon>
        <taxon>Bacillati</taxon>
        <taxon>Bacillota</taxon>
        <taxon>Bacilli</taxon>
        <taxon>Lactobacillales</taxon>
        <taxon>Lactobacillaceae</taxon>
        <taxon>Lactobacillus</taxon>
    </lineage>
</organism>
<feature type="transmembrane region" description="Helical" evidence="1">
    <location>
        <begin position="101"/>
        <end position="120"/>
    </location>
</feature>
<keyword evidence="1" id="KW-0812">Transmembrane</keyword>
<reference evidence="2" key="1">
    <citation type="submission" date="2023-01" db="EMBL/GenBank/DDBJ databases">
        <title>Sequencing of the bacterial strains from artisanal fermented milk Matsoni.</title>
        <authorList>
            <person name="Rozman V."/>
            <person name="Accetto T."/>
            <person name="Bogovic Matijasic B."/>
        </authorList>
    </citation>
    <scope>NUCLEOTIDE SEQUENCE</scope>
    <source>
        <strain evidence="2">Lbl333</strain>
    </source>
</reference>
<name>A0AAW5YX65_9LACO</name>
<sequence length="165" mass="18242">MTLFLIFALAMTVASLLGVKASRKSNQLDERQLLLRGRGYKYAFWVIVLFNLVYGFACFSFDRTLATPFAVSLATIILGGTVFSCYCIFQDAFPAKGRLSLAAAWTLIFFSQLIIQIGELTSGRVVYIKNGMLTDAATGPMILATYLAIIVSFLIKAIIDRREEA</sequence>
<proteinExistence type="predicted"/>
<evidence type="ECO:0000313" key="3">
    <source>
        <dbReference type="Proteomes" id="UP001210502"/>
    </source>
</evidence>
<feature type="transmembrane region" description="Helical" evidence="1">
    <location>
        <begin position="141"/>
        <end position="159"/>
    </location>
</feature>
<protein>
    <submittedName>
        <fullName evidence="2">Uncharacterized protein</fullName>
    </submittedName>
</protein>
<keyword evidence="1" id="KW-0472">Membrane</keyword>
<feature type="transmembrane region" description="Helical" evidence="1">
    <location>
        <begin position="68"/>
        <end position="89"/>
    </location>
</feature>